<comment type="caution">
    <text evidence="1">The sequence shown here is derived from an EMBL/GenBank/DDBJ whole genome shotgun (WGS) entry which is preliminary data.</text>
</comment>
<organism evidence="1 2">
    <name type="scientific">Trichinella pseudospiralis</name>
    <name type="common">Parasitic roundworm</name>
    <dbReference type="NCBI Taxonomy" id="6337"/>
    <lineage>
        <taxon>Eukaryota</taxon>
        <taxon>Metazoa</taxon>
        <taxon>Ecdysozoa</taxon>
        <taxon>Nematoda</taxon>
        <taxon>Enoplea</taxon>
        <taxon>Dorylaimia</taxon>
        <taxon>Trichinellida</taxon>
        <taxon>Trichinellidae</taxon>
        <taxon>Trichinella</taxon>
    </lineage>
</organism>
<sequence length="309" mass="34862">MSFAVKQPSDYDKKARKKGALGRQCVTVEQSVDGQNGWIGGREETSAGRKVSVYSFRLYTAPHWANWAYVLCGKQQMRREANTEPSCWSSRLGCTMPLKVVVGERCRCAVPGATRAQLFTENSTGPDIKCAQLCGKFSNSNRQKETEKLSLELQGKADQWRIDFGNKPRAYKLKNKDSEQERRMHSNYEKTALDLSNMLAQLLGGNFNMQYKHWDRVGRKTAALEAIAKGNFKNHVQLLSKMPDEIAKVFLEEIGSGNMLCAAVEENGRCDSQAEYCTLIKKIFPKLLFIKPPARGPGMEKQQIIVDYM</sequence>
<dbReference type="EMBL" id="JYDT01000256">
    <property type="protein sequence ID" value="KRY81173.1"/>
    <property type="molecule type" value="Genomic_DNA"/>
</dbReference>
<dbReference type="Proteomes" id="UP000054995">
    <property type="component" value="Unassembled WGS sequence"/>
</dbReference>
<name>A0A0V1F5Z9_TRIPS</name>
<protein>
    <submittedName>
        <fullName evidence="1">Uncharacterized protein</fullName>
    </submittedName>
</protein>
<dbReference type="AlphaFoldDB" id="A0A0V1F5Z9"/>
<proteinExistence type="predicted"/>
<reference evidence="1 2" key="1">
    <citation type="submission" date="2015-01" db="EMBL/GenBank/DDBJ databases">
        <title>Evolution of Trichinella species and genotypes.</title>
        <authorList>
            <person name="Korhonen P.K."/>
            <person name="Edoardo P."/>
            <person name="Giuseppe L.R."/>
            <person name="Gasser R.B."/>
        </authorList>
    </citation>
    <scope>NUCLEOTIDE SEQUENCE [LARGE SCALE GENOMIC DNA]</scope>
    <source>
        <strain evidence="1">ISS470</strain>
    </source>
</reference>
<evidence type="ECO:0000313" key="1">
    <source>
        <dbReference type="EMBL" id="KRY81173.1"/>
    </source>
</evidence>
<keyword evidence="2" id="KW-1185">Reference proteome</keyword>
<gene>
    <name evidence="1" type="ORF">T4D_16836</name>
</gene>
<evidence type="ECO:0000313" key="2">
    <source>
        <dbReference type="Proteomes" id="UP000054995"/>
    </source>
</evidence>
<accession>A0A0V1F5Z9</accession>